<sequence>MKKYIFFLLLSIGLTSCNLSYQNNLEKMGDAVRQHMRYRDADNGTITKVEYFKPISYEKIAKEKRQKPDEAYLLRVYIQGTWSYDNSYRIYNINDTVNCYLNEDKKVLRIDENKEN</sequence>
<dbReference type="AlphaFoldDB" id="A0A212IX81"/>
<dbReference type="RefSeq" id="WP_296946316.1">
    <property type="nucleotide sequence ID" value="NZ_LT599021.1"/>
</dbReference>
<proteinExistence type="predicted"/>
<protein>
    <recommendedName>
        <fullName evidence="2">Lipoprotein</fullName>
    </recommendedName>
</protein>
<reference evidence="1" key="1">
    <citation type="submission" date="2016-04" db="EMBL/GenBank/DDBJ databases">
        <authorList>
            <person name="Evans L.H."/>
            <person name="Alamgir A."/>
            <person name="Owens N."/>
            <person name="Weber N.D."/>
            <person name="Virtaneva K."/>
            <person name="Barbian K."/>
            <person name="Babar A."/>
            <person name="Rosenke K."/>
        </authorList>
    </citation>
    <scope>NUCLEOTIDE SEQUENCE</scope>
    <source>
        <strain evidence="1">86-2</strain>
    </source>
</reference>
<evidence type="ECO:0000313" key="1">
    <source>
        <dbReference type="EMBL" id="SBV91789.1"/>
    </source>
</evidence>
<gene>
    <name evidence="1" type="ORF">KL86DYS2_10247</name>
</gene>
<organism evidence="1">
    <name type="scientific">uncultured Dysgonomonas sp</name>
    <dbReference type="NCBI Taxonomy" id="206096"/>
    <lineage>
        <taxon>Bacteria</taxon>
        <taxon>Pseudomonadati</taxon>
        <taxon>Bacteroidota</taxon>
        <taxon>Bacteroidia</taxon>
        <taxon>Bacteroidales</taxon>
        <taxon>Dysgonomonadaceae</taxon>
        <taxon>Dysgonomonas</taxon>
        <taxon>environmental samples</taxon>
    </lineage>
</organism>
<evidence type="ECO:0008006" key="2">
    <source>
        <dbReference type="Google" id="ProtNLM"/>
    </source>
</evidence>
<dbReference type="EMBL" id="FLUL01000001">
    <property type="protein sequence ID" value="SBV91789.1"/>
    <property type="molecule type" value="Genomic_DNA"/>
</dbReference>
<dbReference type="PROSITE" id="PS51257">
    <property type="entry name" value="PROKAR_LIPOPROTEIN"/>
    <property type="match status" value="1"/>
</dbReference>
<accession>A0A212IX81</accession>
<name>A0A212IX81_9BACT</name>